<reference evidence="1 2" key="1">
    <citation type="journal article" date="2018" name="Int. J. Syst. Evol. Microbiol.">
        <title>Micromonospora globbae sp. nov., an endophytic actinomycete isolated from roots of Globba winitii C. H. Wright.</title>
        <authorList>
            <person name="Kuncharoen N."/>
            <person name="Pittayakhajonwut P."/>
            <person name="Tanasupawat S."/>
        </authorList>
    </citation>
    <scope>NUCLEOTIDE SEQUENCE [LARGE SCALE GENOMIC DNA]</scope>
    <source>
        <strain evidence="1 2">WPS1-2</strain>
    </source>
</reference>
<sequence>MTNKLIKVDRVRSVAEAVAVEELGAGLVGVALDEDPRFADRRVVSPDLAAEIGRSLSRAKFVVELDFREDPREALRRAELLRPDLVQPITGAVPPDEMRAALSGAGVGIVYAGIEIAHDDDPSWVLSRYADTNDLNAALFQADVLPEYRNSWEFLRDEAPEFEDEFQIDDLNQLGRDHPLVAAFNFTPRNVGEIVATLPGIRGIALTLADNATRTDLHFLRYEAAVEVMQALRS</sequence>
<dbReference type="OrthoDB" id="3289816at2"/>
<proteinExistence type="predicted"/>
<evidence type="ECO:0008006" key="3">
    <source>
        <dbReference type="Google" id="ProtNLM"/>
    </source>
</evidence>
<protein>
    <recommendedName>
        <fullName evidence="3">Phosphoribosylanthranilate isomerase</fullName>
    </recommendedName>
</protein>
<evidence type="ECO:0000313" key="1">
    <source>
        <dbReference type="EMBL" id="RKF27332.1"/>
    </source>
</evidence>
<dbReference type="AlphaFoldDB" id="A0A420F2W9"/>
<comment type="caution">
    <text evidence="1">The sequence shown here is derived from an EMBL/GenBank/DDBJ whole genome shotgun (WGS) entry which is preliminary data.</text>
</comment>
<organism evidence="1 2">
    <name type="scientific">Micromonospora globbae</name>
    <dbReference type="NCBI Taxonomy" id="1894969"/>
    <lineage>
        <taxon>Bacteria</taxon>
        <taxon>Bacillati</taxon>
        <taxon>Actinomycetota</taxon>
        <taxon>Actinomycetes</taxon>
        <taxon>Micromonosporales</taxon>
        <taxon>Micromonosporaceae</taxon>
        <taxon>Micromonospora</taxon>
    </lineage>
</organism>
<dbReference type="SUPFAM" id="SSF51366">
    <property type="entry name" value="Ribulose-phoshate binding barrel"/>
    <property type="match status" value="1"/>
</dbReference>
<dbReference type="Proteomes" id="UP000285744">
    <property type="component" value="Unassembled WGS sequence"/>
</dbReference>
<name>A0A420F2W9_9ACTN</name>
<dbReference type="EMBL" id="RAQQ01000006">
    <property type="protein sequence ID" value="RKF27332.1"/>
    <property type="molecule type" value="Genomic_DNA"/>
</dbReference>
<accession>A0A420F2W9</accession>
<dbReference type="InterPro" id="IPR013785">
    <property type="entry name" value="Aldolase_TIM"/>
</dbReference>
<dbReference type="RefSeq" id="WP_120328101.1">
    <property type="nucleotide sequence ID" value="NZ_RAQQ01000006.1"/>
</dbReference>
<gene>
    <name evidence="1" type="ORF">D7I43_09660</name>
</gene>
<dbReference type="InterPro" id="IPR011060">
    <property type="entry name" value="RibuloseP-bd_barrel"/>
</dbReference>
<dbReference type="Gene3D" id="3.20.20.70">
    <property type="entry name" value="Aldolase class I"/>
    <property type="match status" value="1"/>
</dbReference>
<evidence type="ECO:0000313" key="2">
    <source>
        <dbReference type="Proteomes" id="UP000285744"/>
    </source>
</evidence>